<gene>
    <name evidence="5" type="ORF">EP073_03640</name>
</gene>
<protein>
    <recommendedName>
        <fullName evidence="4">Hemerythrin-like domain-containing protein</fullName>
    </recommendedName>
</protein>
<dbReference type="OrthoDB" id="9797092at2"/>
<evidence type="ECO:0000259" key="4">
    <source>
        <dbReference type="Pfam" id="PF01814"/>
    </source>
</evidence>
<reference evidence="5 6" key="1">
    <citation type="submission" date="2019-01" db="EMBL/GenBank/DDBJ databases">
        <title>Geovibrio thiophilus DSM 11263, complete genome.</title>
        <authorList>
            <person name="Spring S."/>
            <person name="Bunk B."/>
            <person name="Sproer C."/>
        </authorList>
    </citation>
    <scope>NUCLEOTIDE SEQUENCE [LARGE SCALE GENOMIC DNA]</scope>
    <source>
        <strain evidence="5 6">DSM 11263</strain>
    </source>
</reference>
<feature type="domain" description="Hemerythrin-like" evidence="4">
    <location>
        <begin position="13"/>
        <end position="127"/>
    </location>
</feature>
<keyword evidence="6" id="KW-1185">Reference proteome</keyword>
<keyword evidence="2" id="KW-0479">Metal-binding</keyword>
<evidence type="ECO:0000313" key="6">
    <source>
        <dbReference type="Proteomes" id="UP000287502"/>
    </source>
</evidence>
<evidence type="ECO:0000256" key="2">
    <source>
        <dbReference type="ARBA" id="ARBA00022723"/>
    </source>
</evidence>
<name>A0A410JWE5_9BACT</name>
<dbReference type="CDD" id="cd12107">
    <property type="entry name" value="Hemerythrin"/>
    <property type="match status" value="1"/>
</dbReference>
<dbReference type="Pfam" id="PF01814">
    <property type="entry name" value="Hemerythrin"/>
    <property type="match status" value="1"/>
</dbReference>
<dbReference type="NCBIfam" id="TIGR02481">
    <property type="entry name" value="hemeryth_dom"/>
    <property type="match status" value="1"/>
</dbReference>
<dbReference type="InterPro" id="IPR012312">
    <property type="entry name" value="Hemerythrin-like"/>
</dbReference>
<dbReference type="InterPro" id="IPR012827">
    <property type="entry name" value="Hemerythrin_metal-bd"/>
</dbReference>
<dbReference type="NCBIfam" id="NF033749">
    <property type="entry name" value="bact_hemeryth"/>
    <property type="match status" value="1"/>
</dbReference>
<dbReference type="PANTHER" id="PTHR37164:SF1">
    <property type="entry name" value="BACTERIOHEMERYTHRIN"/>
    <property type="match status" value="1"/>
</dbReference>
<organism evidence="5 6">
    <name type="scientific">Geovibrio thiophilus</name>
    <dbReference type="NCBI Taxonomy" id="139438"/>
    <lineage>
        <taxon>Bacteria</taxon>
        <taxon>Pseudomonadati</taxon>
        <taxon>Deferribacterota</taxon>
        <taxon>Deferribacteres</taxon>
        <taxon>Deferribacterales</taxon>
        <taxon>Geovibrionaceae</taxon>
        <taxon>Geovibrio</taxon>
    </lineage>
</organism>
<comment type="similarity">
    <text evidence="1">Belongs to the hemerythrin family.</text>
</comment>
<dbReference type="Proteomes" id="UP000287502">
    <property type="component" value="Chromosome"/>
</dbReference>
<dbReference type="InterPro" id="IPR050669">
    <property type="entry name" value="Hemerythrin"/>
</dbReference>
<dbReference type="RefSeq" id="WP_128465814.1">
    <property type="nucleotide sequence ID" value="NZ_CP035108.1"/>
</dbReference>
<dbReference type="EMBL" id="CP035108">
    <property type="protein sequence ID" value="QAR32527.1"/>
    <property type="molecule type" value="Genomic_DNA"/>
</dbReference>
<dbReference type="SUPFAM" id="SSF47188">
    <property type="entry name" value="Hemerythrin-like"/>
    <property type="match status" value="1"/>
</dbReference>
<keyword evidence="3" id="KW-0408">Iron</keyword>
<accession>A0A410JWE5</accession>
<evidence type="ECO:0000313" key="5">
    <source>
        <dbReference type="EMBL" id="QAR32527.1"/>
    </source>
</evidence>
<evidence type="ECO:0000256" key="3">
    <source>
        <dbReference type="ARBA" id="ARBA00023004"/>
    </source>
</evidence>
<dbReference type="AlphaFoldDB" id="A0A410JWE5"/>
<dbReference type="GO" id="GO:0046872">
    <property type="term" value="F:metal ion binding"/>
    <property type="evidence" value="ECO:0007669"/>
    <property type="project" value="UniProtKB-KW"/>
</dbReference>
<evidence type="ECO:0000256" key="1">
    <source>
        <dbReference type="ARBA" id="ARBA00010587"/>
    </source>
</evidence>
<dbReference type="KEGG" id="gtl:EP073_03640"/>
<dbReference type="InterPro" id="IPR035938">
    <property type="entry name" value="Hemerythrin-like_sf"/>
</dbReference>
<dbReference type="Gene3D" id="1.20.120.50">
    <property type="entry name" value="Hemerythrin-like"/>
    <property type="match status" value="1"/>
</dbReference>
<sequence>MRIEWTSYIQTNNELLDSQHKELFSRINRYFECAEHNHSPQDLIKTLNYLVEYVKIHFKTEDDIMTQMEYARQKEHRKSHRELTEKLVEIYKELIENGASDELHDKLAKLCQIWYVAHINDFDKRLAAFIKAYNKAHQSQI</sequence>
<dbReference type="PANTHER" id="PTHR37164">
    <property type="entry name" value="BACTERIOHEMERYTHRIN"/>
    <property type="match status" value="1"/>
</dbReference>
<proteinExistence type="inferred from homology"/>